<organism evidence="5 6">
    <name type="scientific">Streptacidiphilus fuscans</name>
    <dbReference type="NCBI Taxonomy" id="2789292"/>
    <lineage>
        <taxon>Bacteria</taxon>
        <taxon>Bacillati</taxon>
        <taxon>Actinomycetota</taxon>
        <taxon>Actinomycetes</taxon>
        <taxon>Kitasatosporales</taxon>
        <taxon>Streptomycetaceae</taxon>
        <taxon>Streptacidiphilus</taxon>
    </lineage>
</organism>
<dbReference type="InterPro" id="IPR003593">
    <property type="entry name" value="AAA+_ATPase"/>
</dbReference>
<comment type="caution">
    <text evidence="5">The sequence shown here is derived from an EMBL/GenBank/DDBJ whole genome shotgun (WGS) entry which is preliminary data.</text>
</comment>
<dbReference type="GO" id="GO:0005524">
    <property type="term" value="F:ATP binding"/>
    <property type="evidence" value="ECO:0007669"/>
    <property type="project" value="UniProtKB-KW"/>
</dbReference>
<evidence type="ECO:0000256" key="1">
    <source>
        <dbReference type="ARBA" id="ARBA00022741"/>
    </source>
</evidence>
<evidence type="ECO:0000256" key="2">
    <source>
        <dbReference type="ARBA" id="ARBA00022840"/>
    </source>
</evidence>
<keyword evidence="6" id="KW-1185">Reference proteome</keyword>
<dbReference type="AlphaFoldDB" id="A0A931FH70"/>
<gene>
    <name evidence="5" type="ORF">I2501_26395</name>
</gene>
<dbReference type="InterPro" id="IPR050107">
    <property type="entry name" value="ABC_carbohydrate_import_ATPase"/>
</dbReference>
<dbReference type="EMBL" id="JADPRT010000012">
    <property type="protein sequence ID" value="MBF9071556.1"/>
    <property type="molecule type" value="Genomic_DNA"/>
</dbReference>
<proteinExistence type="predicted"/>
<evidence type="ECO:0000256" key="3">
    <source>
        <dbReference type="SAM" id="MobiDB-lite"/>
    </source>
</evidence>
<dbReference type="InterPro" id="IPR003439">
    <property type="entry name" value="ABC_transporter-like_ATP-bd"/>
</dbReference>
<sequence>MTEAVPLLQARGVTKRFGQVQALDGADFTAYAGEVVALIGDNGAGKSSLVKTLSGAMRPDGGSIQVDGREVQLHSPQDARRVGIETVYQDLALAPDLDAAVNLHLGRELRRGGLLGRLGVLDRAAMRRAAVTAFAELGVELPDVSVPVATLSGGQRQSVAVARAVAFAHRIIFMDEPTAALGVVQRGRVLDTIRRVRDRGITVVLISHNMPEVLSVSDRIEVLRLGRRVARFDAARTSVEELVGAMTGALEVRPESPEAETPGETGTGDGS</sequence>
<reference evidence="5" key="1">
    <citation type="submission" date="2020-11" db="EMBL/GenBank/DDBJ databases">
        <title>Isolation and identification of active actinomycetes.</title>
        <authorList>
            <person name="Yu B."/>
        </authorList>
    </citation>
    <scope>NUCLEOTIDE SEQUENCE</scope>
    <source>
        <strain evidence="5">NEAU-YB345</strain>
    </source>
</reference>
<dbReference type="InterPro" id="IPR027417">
    <property type="entry name" value="P-loop_NTPase"/>
</dbReference>
<dbReference type="PROSITE" id="PS50893">
    <property type="entry name" value="ABC_TRANSPORTER_2"/>
    <property type="match status" value="1"/>
</dbReference>
<dbReference type="SMART" id="SM00382">
    <property type="entry name" value="AAA"/>
    <property type="match status" value="1"/>
</dbReference>
<accession>A0A931FH70</accession>
<name>A0A931FH70_9ACTN</name>
<dbReference type="Gene3D" id="3.40.50.300">
    <property type="entry name" value="P-loop containing nucleotide triphosphate hydrolases"/>
    <property type="match status" value="1"/>
</dbReference>
<evidence type="ECO:0000259" key="4">
    <source>
        <dbReference type="PROSITE" id="PS50893"/>
    </source>
</evidence>
<dbReference type="SUPFAM" id="SSF52540">
    <property type="entry name" value="P-loop containing nucleoside triphosphate hydrolases"/>
    <property type="match status" value="1"/>
</dbReference>
<dbReference type="Pfam" id="PF00005">
    <property type="entry name" value="ABC_tran"/>
    <property type="match status" value="1"/>
</dbReference>
<feature type="region of interest" description="Disordered" evidence="3">
    <location>
        <begin position="252"/>
        <end position="271"/>
    </location>
</feature>
<dbReference type="Proteomes" id="UP000657385">
    <property type="component" value="Unassembled WGS sequence"/>
</dbReference>
<evidence type="ECO:0000313" key="6">
    <source>
        <dbReference type="Proteomes" id="UP000657385"/>
    </source>
</evidence>
<evidence type="ECO:0000313" key="5">
    <source>
        <dbReference type="EMBL" id="MBF9071556.1"/>
    </source>
</evidence>
<dbReference type="GO" id="GO:0016887">
    <property type="term" value="F:ATP hydrolysis activity"/>
    <property type="evidence" value="ECO:0007669"/>
    <property type="project" value="InterPro"/>
</dbReference>
<keyword evidence="1" id="KW-0547">Nucleotide-binding</keyword>
<dbReference type="CDD" id="cd03216">
    <property type="entry name" value="ABC_Carb_Monos_I"/>
    <property type="match status" value="1"/>
</dbReference>
<protein>
    <submittedName>
        <fullName evidence="5">Sugar ABC transporter ATP-binding protein</fullName>
    </submittedName>
</protein>
<feature type="domain" description="ABC transporter" evidence="4">
    <location>
        <begin position="8"/>
        <end position="250"/>
    </location>
</feature>
<dbReference type="RefSeq" id="WP_196196724.1">
    <property type="nucleotide sequence ID" value="NZ_JADPRT010000012.1"/>
</dbReference>
<dbReference type="PANTHER" id="PTHR43790:SF8">
    <property type="entry name" value="SUGAR ABC TRANSPORTER ATP-BINDING PROTEIN"/>
    <property type="match status" value="1"/>
</dbReference>
<dbReference type="PANTHER" id="PTHR43790">
    <property type="entry name" value="CARBOHYDRATE TRANSPORT ATP-BINDING PROTEIN MG119-RELATED"/>
    <property type="match status" value="1"/>
</dbReference>
<keyword evidence="2 5" id="KW-0067">ATP-binding</keyword>